<feature type="domain" description="RNA polymerase sigma-70" evidence="5">
    <location>
        <begin position="196"/>
        <end position="222"/>
    </location>
</feature>
<dbReference type="InterPro" id="IPR014284">
    <property type="entry name" value="RNA_pol_sigma-70_dom"/>
</dbReference>
<accession>A0ABQ5X4I2</accession>
<dbReference type="PROSITE" id="PS00716">
    <property type="entry name" value="SIGMA70_2"/>
    <property type="match status" value="1"/>
</dbReference>
<name>A0ABQ5X4I2_9GAMM</name>
<dbReference type="RefSeq" id="WP_284329851.1">
    <property type="nucleotide sequence ID" value="NZ_BSOA01000001.1"/>
</dbReference>
<reference evidence="7" key="1">
    <citation type="journal article" date="2019" name="Int. J. Syst. Evol. Microbiol.">
        <title>The Global Catalogue of Microorganisms (GCM) 10K type strain sequencing project: providing services to taxonomists for standard genome sequencing and annotation.</title>
        <authorList>
            <consortium name="The Broad Institute Genomics Platform"/>
            <consortium name="The Broad Institute Genome Sequencing Center for Infectious Disease"/>
            <person name="Wu L."/>
            <person name="Ma J."/>
        </authorList>
    </citation>
    <scope>NUCLEOTIDE SEQUENCE [LARGE SCALE GENOMIC DNA]</scope>
    <source>
        <strain evidence="7">NBRC 111981</strain>
    </source>
</reference>
<dbReference type="Gene3D" id="1.20.140.160">
    <property type="match status" value="1"/>
</dbReference>
<dbReference type="Pfam" id="PF04542">
    <property type="entry name" value="Sigma70_r2"/>
    <property type="match status" value="1"/>
</dbReference>
<evidence type="ECO:0000256" key="3">
    <source>
        <dbReference type="ARBA" id="ARBA00023125"/>
    </source>
</evidence>
<proteinExistence type="predicted"/>
<dbReference type="CDD" id="cd06171">
    <property type="entry name" value="Sigma70_r4"/>
    <property type="match status" value="1"/>
</dbReference>
<dbReference type="Gene3D" id="1.10.1740.10">
    <property type="match status" value="1"/>
</dbReference>
<organism evidence="6 7">
    <name type="scientific">Dyella flagellata</name>
    <dbReference type="NCBI Taxonomy" id="1867833"/>
    <lineage>
        <taxon>Bacteria</taxon>
        <taxon>Pseudomonadati</taxon>
        <taxon>Pseudomonadota</taxon>
        <taxon>Gammaproteobacteria</taxon>
        <taxon>Lysobacterales</taxon>
        <taxon>Rhodanobacteraceae</taxon>
        <taxon>Dyella</taxon>
    </lineage>
</organism>
<dbReference type="SUPFAM" id="SSF88946">
    <property type="entry name" value="Sigma2 domain of RNA polymerase sigma factors"/>
    <property type="match status" value="1"/>
</dbReference>
<dbReference type="InterPro" id="IPR013324">
    <property type="entry name" value="RNA_pol_sigma_r3/r4-like"/>
</dbReference>
<dbReference type="Pfam" id="PF04545">
    <property type="entry name" value="Sigma70_r4"/>
    <property type="match status" value="1"/>
</dbReference>
<keyword evidence="4" id="KW-0804">Transcription</keyword>
<dbReference type="PANTHER" id="PTHR30385">
    <property type="entry name" value="SIGMA FACTOR F FLAGELLAR"/>
    <property type="match status" value="1"/>
</dbReference>
<keyword evidence="7" id="KW-1185">Reference proteome</keyword>
<dbReference type="PRINTS" id="PR00046">
    <property type="entry name" value="SIGMA70FCT"/>
</dbReference>
<keyword evidence="2" id="KW-0731">Sigma factor</keyword>
<evidence type="ECO:0000313" key="7">
    <source>
        <dbReference type="Proteomes" id="UP001156627"/>
    </source>
</evidence>
<comment type="caution">
    <text evidence="6">The sequence shown here is derived from an EMBL/GenBank/DDBJ whole genome shotgun (WGS) entry which is preliminary data.</text>
</comment>
<evidence type="ECO:0000256" key="4">
    <source>
        <dbReference type="ARBA" id="ARBA00023163"/>
    </source>
</evidence>
<keyword evidence="3" id="KW-0238">DNA-binding</keyword>
<dbReference type="InterPro" id="IPR007627">
    <property type="entry name" value="RNA_pol_sigma70_r2"/>
</dbReference>
<sequence>MESDEDILWRCWQQERSAAARDALIVHYSPWARLVARDVYLRVYLMRDSWHDCVQNALLGLMEAIERFDVSRGVSFKPFARLRVRGAVFDGLRVLRNVHLELGHDAPYRAAAAKERVESLHEESNGDALEDFIATTVGLGLGFLLDMQSMPGGMQPADAYAELEKAQLSAAVSESLELLTERDRLVVVLHYYHQLSFVEVAKRLGVTKGRVSQLHKRALERLRCCLRERVMAELA</sequence>
<dbReference type="NCBIfam" id="TIGR02937">
    <property type="entry name" value="sigma70-ECF"/>
    <property type="match status" value="1"/>
</dbReference>
<gene>
    <name evidence="6" type="primary">whiG</name>
    <name evidence="6" type="ORF">GCM10007898_00370</name>
</gene>
<dbReference type="Proteomes" id="UP001156627">
    <property type="component" value="Unassembled WGS sequence"/>
</dbReference>
<dbReference type="InterPro" id="IPR007630">
    <property type="entry name" value="RNA_pol_sigma70_r4"/>
</dbReference>
<dbReference type="InterPro" id="IPR000943">
    <property type="entry name" value="RNA_pol_sigma70"/>
</dbReference>
<evidence type="ECO:0000259" key="5">
    <source>
        <dbReference type="PROSITE" id="PS00716"/>
    </source>
</evidence>
<keyword evidence="1" id="KW-0805">Transcription regulation</keyword>
<dbReference type="InterPro" id="IPR013325">
    <property type="entry name" value="RNA_pol_sigma_r2"/>
</dbReference>
<evidence type="ECO:0000256" key="1">
    <source>
        <dbReference type="ARBA" id="ARBA00023015"/>
    </source>
</evidence>
<dbReference type="EMBL" id="BSOA01000001">
    <property type="protein sequence ID" value="GLQ86471.1"/>
    <property type="molecule type" value="Genomic_DNA"/>
</dbReference>
<dbReference type="SUPFAM" id="SSF88659">
    <property type="entry name" value="Sigma3 and sigma4 domains of RNA polymerase sigma factors"/>
    <property type="match status" value="1"/>
</dbReference>
<evidence type="ECO:0000256" key="2">
    <source>
        <dbReference type="ARBA" id="ARBA00023082"/>
    </source>
</evidence>
<protein>
    <submittedName>
        <fullName evidence="6">RNA polymerase sigma factor WhiG</fullName>
    </submittedName>
</protein>
<evidence type="ECO:0000313" key="6">
    <source>
        <dbReference type="EMBL" id="GLQ86471.1"/>
    </source>
</evidence>